<dbReference type="EMBL" id="WOCE01000007">
    <property type="protein sequence ID" value="KAE9611040.1"/>
    <property type="molecule type" value="Genomic_DNA"/>
</dbReference>
<dbReference type="InterPro" id="IPR013784">
    <property type="entry name" value="Carb-bd-like_fold"/>
</dbReference>
<accession>A0A6A5MWE7</accession>
<dbReference type="PANTHER" id="PTHR15048:SF0">
    <property type="entry name" value="STARCH-BINDING DOMAIN-CONTAINING PROTEIN 1"/>
    <property type="match status" value="1"/>
</dbReference>
<dbReference type="Gene3D" id="2.60.40.10">
    <property type="entry name" value="Immunoglobulins"/>
    <property type="match status" value="1"/>
</dbReference>
<proteinExistence type="predicted"/>
<dbReference type="OrthoDB" id="550577at2759"/>
<comment type="caution">
    <text evidence="1">The sequence shown here is derived from an EMBL/GenBank/DDBJ whole genome shotgun (WGS) entry which is preliminary data.</text>
</comment>
<dbReference type="FunFam" id="2.60.40.10:FF:000552">
    <property type="entry name" value="Related to glucoamylase"/>
    <property type="match status" value="1"/>
</dbReference>
<dbReference type="SUPFAM" id="SSF49452">
    <property type="entry name" value="Starch-binding domain-like"/>
    <property type="match status" value="1"/>
</dbReference>
<dbReference type="AlphaFoldDB" id="A0A6A5MWE7"/>
<keyword evidence="2" id="KW-1185">Reference proteome</keyword>
<dbReference type="SMART" id="SM01065">
    <property type="entry name" value="CBM_2"/>
    <property type="match status" value="1"/>
</dbReference>
<sequence>MMMMMKSLSSSCSKAILHKSLSSFPCVTSKVHVSDRTDFCFNLTSKNDSNYCFLKLVQNNGIVVRAVPSKTQVDFETIESELETVDSQDQQTEESEQTSESKFVRVTFQLEKNCDFGEQFLVVGDDPVLGSWDPANGLSMTWSDGHIWTVELDMPTGKSILYKFILKGKAGDIVWQPGSDRTIQTWATTKRIIVCEDWENDELSKIIEEDQVDKTNEESQVDREMSSFTEHLDNPEEGLVSDVSKISGIEDSQTHSEEKPPGEPDLLQINDYSISSPSEKPVAIVAENIGSSEDLINCSEESADSPGNDNTIHVGHNGIDVPIKNQERTSVESNLFDFEGSPVLVVVPDLTTPVVANEEAGSGEVQESTTVYTPIEAFESKDQNIPEFTKEQEFNDGTPPVINSTLKEPELLHNEYEEQSHLAPEMEDRSISEPVDGNVVQNDIEWGRQTVLKFLTKLGLF</sequence>
<evidence type="ECO:0000313" key="2">
    <source>
        <dbReference type="Proteomes" id="UP000447434"/>
    </source>
</evidence>
<dbReference type="Pfam" id="PF00686">
    <property type="entry name" value="CBM_20"/>
    <property type="match status" value="1"/>
</dbReference>
<organism evidence="1 2">
    <name type="scientific">Lupinus albus</name>
    <name type="common">White lupine</name>
    <name type="synonym">Lupinus termis</name>
    <dbReference type="NCBI Taxonomy" id="3870"/>
    <lineage>
        <taxon>Eukaryota</taxon>
        <taxon>Viridiplantae</taxon>
        <taxon>Streptophyta</taxon>
        <taxon>Embryophyta</taxon>
        <taxon>Tracheophyta</taxon>
        <taxon>Spermatophyta</taxon>
        <taxon>Magnoliopsida</taxon>
        <taxon>eudicotyledons</taxon>
        <taxon>Gunneridae</taxon>
        <taxon>Pentapetalae</taxon>
        <taxon>rosids</taxon>
        <taxon>fabids</taxon>
        <taxon>Fabales</taxon>
        <taxon>Fabaceae</taxon>
        <taxon>Papilionoideae</taxon>
        <taxon>50 kb inversion clade</taxon>
        <taxon>genistoids sensu lato</taxon>
        <taxon>core genistoids</taxon>
        <taxon>Genisteae</taxon>
        <taxon>Lupinus</taxon>
    </lineage>
</organism>
<gene>
    <name evidence="1" type="ORF">Lalb_Chr07g0193501</name>
</gene>
<name>A0A6A5MWE7_LUPAL</name>
<dbReference type="PROSITE" id="PS51166">
    <property type="entry name" value="CBM20"/>
    <property type="match status" value="1"/>
</dbReference>
<dbReference type="CDD" id="cd05467">
    <property type="entry name" value="CBM20"/>
    <property type="match status" value="1"/>
</dbReference>
<dbReference type="GO" id="GO:2001070">
    <property type="term" value="F:starch binding"/>
    <property type="evidence" value="ECO:0007669"/>
    <property type="project" value="InterPro"/>
</dbReference>
<protein>
    <submittedName>
        <fullName evidence="1">Putative glucan 1,4-alpha-glucosidase</fullName>
    </submittedName>
</protein>
<dbReference type="Proteomes" id="UP000447434">
    <property type="component" value="Chromosome 7"/>
</dbReference>
<dbReference type="InterPro" id="IPR013783">
    <property type="entry name" value="Ig-like_fold"/>
</dbReference>
<dbReference type="PANTHER" id="PTHR15048">
    <property type="entry name" value="STARCH-BINDING DOMAIN-CONTAINING PROTEIN 1"/>
    <property type="match status" value="1"/>
</dbReference>
<reference evidence="2" key="1">
    <citation type="journal article" date="2020" name="Nat. Commun.">
        <title>Genome sequence of the cluster root forming white lupin.</title>
        <authorList>
            <person name="Hufnagel B."/>
            <person name="Marques A."/>
            <person name="Soriano A."/>
            <person name="Marques L."/>
            <person name="Divol F."/>
            <person name="Doumas P."/>
            <person name="Sallet E."/>
            <person name="Mancinotti D."/>
            <person name="Carrere S."/>
            <person name="Marande W."/>
            <person name="Arribat S."/>
            <person name="Keller J."/>
            <person name="Huneau C."/>
            <person name="Blein T."/>
            <person name="Aime D."/>
            <person name="Laguerre M."/>
            <person name="Taylor J."/>
            <person name="Schubert V."/>
            <person name="Nelson M."/>
            <person name="Geu-Flores F."/>
            <person name="Crespi M."/>
            <person name="Gallardo-Guerrero K."/>
            <person name="Delaux P.-M."/>
            <person name="Salse J."/>
            <person name="Berges H."/>
            <person name="Guyot R."/>
            <person name="Gouzy J."/>
            <person name="Peret B."/>
        </authorList>
    </citation>
    <scope>NUCLEOTIDE SEQUENCE [LARGE SCALE GENOMIC DNA]</scope>
    <source>
        <strain evidence="2">cv. Amiga</strain>
    </source>
</reference>
<dbReference type="GO" id="GO:0016020">
    <property type="term" value="C:membrane"/>
    <property type="evidence" value="ECO:0007669"/>
    <property type="project" value="TreeGrafter"/>
</dbReference>
<evidence type="ECO:0000313" key="1">
    <source>
        <dbReference type="EMBL" id="KAE9611040.1"/>
    </source>
</evidence>
<dbReference type="InterPro" id="IPR002044">
    <property type="entry name" value="CBM20"/>
</dbReference>